<protein>
    <submittedName>
        <fullName evidence="1">IPT/TIG domain-containing protein</fullName>
    </submittedName>
</protein>
<dbReference type="RefSeq" id="WP_210664998.1">
    <property type="nucleotide sequence ID" value="NZ_JAGFBV010000002.1"/>
</dbReference>
<comment type="caution">
    <text evidence="1">The sequence shown here is derived from an EMBL/GenBank/DDBJ whole genome shotgun (WGS) entry which is preliminary data.</text>
</comment>
<dbReference type="Proteomes" id="UP000675047">
    <property type="component" value="Unassembled WGS sequence"/>
</dbReference>
<dbReference type="InterPro" id="IPR054500">
    <property type="entry name" value="Phage_fiber_rpt"/>
</dbReference>
<reference evidence="1 2" key="1">
    <citation type="submission" date="2021-03" db="EMBL/GenBank/DDBJ databases">
        <title>Flavobacterium Flabelliformis Sp. Nov. And Flavobacterium Geliluteum Sp. Nov., Two Novel Multidrug Resistant Psychrophilic Species Isolated From Antarctica.</title>
        <authorList>
            <person name="Kralova S."/>
            <person name="Busse H.J."/>
            <person name="Bezdicek M."/>
            <person name="Nykrynova M."/>
            <person name="Kroupova E."/>
            <person name="Krsek D."/>
            <person name="Sedlacek I."/>
        </authorList>
    </citation>
    <scope>NUCLEOTIDE SEQUENCE [LARGE SCALE GENOMIC DNA]</scope>
    <source>
        <strain evidence="1 2">P7388</strain>
    </source>
</reference>
<dbReference type="EMBL" id="JAGFBV010000002">
    <property type="protein sequence ID" value="MBP4136959.1"/>
    <property type="molecule type" value="Genomic_DNA"/>
</dbReference>
<accession>A0A941AV74</accession>
<evidence type="ECO:0000313" key="1">
    <source>
        <dbReference type="EMBL" id="MBP4136959.1"/>
    </source>
</evidence>
<dbReference type="InterPro" id="IPR013783">
    <property type="entry name" value="Ig-like_fold"/>
</dbReference>
<evidence type="ECO:0000313" key="2">
    <source>
        <dbReference type="Proteomes" id="UP000675047"/>
    </source>
</evidence>
<keyword evidence="2" id="KW-1185">Reference proteome</keyword>
<gene>
    <name evidence="1" type="ORF">J3495_02570</name>
</gene>
<dbReference type="Gene3D" id="2.60.40.10">
    <property type="entry name" value="Immunoglobulins"/>
    <property type="match status" value="1"/>
</dbReference>
<dbReference type="AlphaFoldDB" id="A0A941AV74"/>
<proteinExistence type="predicted"/>
<organism evidence="1 2">
    <name type="scientific">Flavobacterium geliluteum</name>
    <dbReference type="NCBI Taxonomy" id="2816120"/>
    <lineage>
        <taxon>Bacteria</taxon>
        <taxon>Pseudomonadati</taxon>
        <taxon>Bacteroidota</taxon>
        <taxon>Flavobacteriia</taxon>
        <taxon>Flavobacteriales</taxon>
        <taxon>Flavobacteriaceae</taxon>
        <taxon>Flavobacterium</taxon>
    </lineage>
</organism>
<sequence>MSINHNRIKVSDLEKNQPNKILTTNNDGELEFSNISDIQVDSYNALDYTQEGKALDARQGKILKDLINNINALLASDNVNLNTVQKLVDAIETVQTSLTTMLVNDLTTGGTTKALTAEMGKTLQTNKVDKVAGERLINATEIAKLSGSINVTTTTKTILSTALTTQNVAGFVTYINTLNPVLIVGSNEIVKYTTSDTGRVFQLNLRGRSFGVGQSAITATDVNEITDFLNKDIRLSNYPSTRNDGPSTTNKVLAPDLNGNLKLYTIATFPAPFLSESTPDTILPSTTTNFTLKGAFFTPTMTVSIAGQTVNYITFVSDNLIKVNITTSATEGSYTMTLNNGSSATYPNALLIVLGRVYQPTESEWTGLVASPNVSEIGSMKSTAVSVLQSGIWKTIPPNIDFRIQLSGEDSPLFNSNHDSQDFGGNLRLLKASDNSYLWIIAIRKAAGTGNQIRVKNYLGGDNGDNNGAAQGLANGKIITLERKSGFWKLYVNFVLTYSFTETINEEMYIQCLVKNQELKNIKYIELNT</sequence>
<dbReference type="Pfam" id="PF22337">
    <property type="entry name" value="Phage_fiber_rpt"/>
    <property type="match status" value="2"/>
</dbReference>
<name>A0A941AV74_9FLAO</name>